<dbReference type="InterPro" id="IPR013094">
    <property type="entry name" value="AB_hydrolase_3"/>
</dbReference>
<dbReference type="GeneID" id="24861120"/>
<evidence type="ECO:0000259" key="2">
    <source>
        <dbReference type="Pfam" id="PF07859"/>
    </source>
</evidence>
<dbReference type="GO" id="GO:0016787">
    <property type="term" value="F:hydrolase activity"/>
    <property type="evidence" value="ECO:0007669"/>
    <property type="project" value="UniProtKB-KW"/>
</dbReference>
<gene>
    <name evidence="3" type="ORF">MSSIT_2245</name>
</gene>
<dbReference type="PANTHER" id="PTHR48081:SF8">
    <property type="entry name" value="ALPHA_BETA HYDROLASE FOLD-3 DOMAIN-CONTAINING PROTEIN-RELATED"/>
    <property type="match status" value="1"/>
</dbReference>
<reference evidence="3 4" key="1">
    <citation type="submission" date="2014-07" db="EMBL/GenBank/DDBJ databases">
        <title>Methanogenic archaea and the global carbon cycle.</title>
        <authorList>
            <person name="Henriksen J.R."/>
            <person name="Luke J."/>
            <person name="Reinhart S."/>
            <person name="Benedict M.N."/>
            <person name="Youngblut N.D."/>
            <person name="Metcalf M.E."/>
            <person name="Whitaker R.J."/>
            <person name="Metcalf W.W."/>
        </authorList>
    </citation>
    <scope>NUCLEOTIDE SEQUENCE [LARGE SCALE GENOMIC DNA]</scope>
    <source>
        <strain evidence="3 4">T4/M</strain>
    </source>
</reference>
<dbReference type="Gene3D" id="3.40.50.1820">
    <property type="entry name" value="alpha/beta hydrolase"/>
    <property type="match status" value="1"/>
</dbReference>
<evidence type="ECO:0000256" key="1">
    <source>
        <dbReference type="ARBA" id="ARBA00022801"/>
    </source>
</evidence>
<dbReference type="SUPFAM" id="SSF53474">
    <property type="entry name" value="alpha/beta-Hydrolases"/>
    <property type="match status" value="1"/>
</dbReference>
<dbReference type="EMBL" id="CP009506">
    <property type="protein sequence ID" value="AKB28964.1"/>
    <property type="molecule type" value="Genomic_DNA"/>
</dbReference>
<proteinExistence type="predicted"/>
<dbReference type="PANTHER" id="PTHR48081">
    <property type="entry name" value="AB HYDROLASE SUPERFAMILY PROTEIN C4A8.06C"/>
    <property type="match status" value="1"/>
</dbReference>
<dbReference type="Pfam" id="PF07859">
    <property type="entry name" value="Abhydrolase_3"/>
    <property type="match status" value="1"/>
</dbReference>
<dbReference type="RefSeq" id="WP_048172631.1">
    <property type="nucleotide sequence ID" value="NZ_CP009506.1"/>
</dbReference>
<dbReference type="OrthoDB" id="33195at2157"/>
<dbReference type="HOGENOM" id="CLU_012494_6_0_2"/>
<dbReference type="PATRIC" id="fig|1434120.4.peg.2921"/>
<dbReference type="InterPro" id="IPR029058">
    <property type="entry name" value="AB_hydrolase_fold"/>
</dbReference>
<dbReference type="InterPro" id="IPR050300">
    <property type="entry name" value="GDXG_lipolytic_enzyme"/>
</dbReference>
<evidence type="ECO:0000313" key="3">
    <source>
        <dbReference type="EMBL" id="AKB28964.1"/>
    </source>
</evidence>
<evidence type="ECO:0000313" key="4">
    <source>
        <dbReference type="Proteomes" id="UP000033111"/>
    </source>
</evidence>
<protein>
    <submittedName>
        <fullName evidence="3">Lipase</fullName>
    </submittedName>
</protein>
<accession>A0A0E3P5J7</accession>
<dbReference type="AlphaFoldDB" id="A0A0E3P5J7"/>
<keyword evidence="4" id="KW-1185">Reference proteome</keyword>
<keyword evidence="1" id="KW-0378">Hydrolase</keyword>
<name>A0A0E3P5J7_9EURY</name>
<dbReference type="Proteomes" id="UP000033111">
    <property type="component" value="Chromosome"/>
</dbReference>
<sequence>MKQTKDPLEQATGTFVENIKMGSETPGYKSSPKDACRVLYDLQAAKVAKLPADIENLTIPVGLKGQVSVRIIRPAGNKEILPVVMYFHGAGWILGDKDTHDRLVREIARGVNAAVVFVNFTLSPEAKYLVQIEEAYAATKYIAENGKELNMDTSRLAVAGDSVGGNMAAAVSLLAKERGGPKIVYQVLFYPVTDVNFDTLPYRKYSTDFWHTHEAMKLFWENYFPDKETLRQPTSFPLKASADRLKGQPPALIVIDENDMIRNAGEEYAHKLMQAGVDVVTVRYLGTIHDFVMLNLLGGTPAACSAIGLANENLRNVFARL</sequence>
<organism evidence="3 4">
    <name type="scientific">Methanosarcina siciliae T4/M</name>
    <dbReference type="NCBI Taxonomy" id="1434120"/>
    <lineage>
        <taxon>Archaea</taxon>
        <taxon>Methanobacteriati</taxon>
        <taxon>Methanobacteriota</taxon>
        <taxon>Stenosarchaea group</taxon>
        <taxon>Methanomicrobia</taxon>
        <taxon>Methanosarcinales</taxon>
        <taxon>Methanosarcinaceae</taxon>
        <taxon>Methanosarcina</taxon>
    </lineage>
</organism>
<feature type="domain" description="Alpha/beta hydrolase fold-3" evidence="2">
    <location>
        <begin position="84"/>
        <end position="292"/>
    </location>
</feature>
<dbReference type="KEGG" id="msw:MSSIT_2245"/>